<comment type="caution">
    <text evidence="1">The sequence shown here is derived from an EMBL/GenBank/DDBJ whole genome shotgun (WGS) entry which is preliminary data.</text>
</comment>
<name>A0A397SX44_9GLOM</name>
<evidence type="ECO:0008006" key="3">
    <source>
        <dbReference type="Google" id="ProtNLM"/>
    </source>
</evidence>
<evidence type="ECO:0000313" key="1">
    <source>
        <dbReference type="EMBL" id="RIA90780.1"/>
    </source>
</evidence>
<reference evidence="1 2" key="1">
    <citation type="submission" date="2018-06" db="EMBL/GenBank/DDBJ databases">
        <title>Comparative genomics reveals the genomic features of Rhizophagus irregularis, R. cerebriforme, R. diaphanum and Gigaspora rosea, and their symbiotic lifestyle signature.</title>
        <authorList>
            <person name="Morin E."/>
            <person name="San Clemente H."/>
            <person name="Chen E.C.H."/>
            <person name="De La Providencia I."/>
            <person name="Hainaut M."/>
            <person name="Kuo A."/>
            <person name="Kohler A."/>
            <person name="Murat C."/>
            <person name="Tang N."/>
            <person name="Roy S."/>
            <person name="Loubradou J."/>
            <person name="Henrissat B."/>
            <person name="Grigoriev I.V."/>
            <person name="Corradi N."/>
            <person name="Roux C."/>
            <person name="Martin F.M."/>
        </authorList>
    </citation>
    <scope>NUCLEOTIDE SEQUENCE [LARGE SCALE GENOMIC DNA]</scope>
    <source>
        <strain evidence="1 2">DAOM 227022</strain>
    </source>
</reference>
<dbReference type="OrthoDB" id="2403216at2759"/>
<accession>A0A397SX44</accession>
<dbReference type="Gene3D" id="3.80.10.10">
    <property type="entry name" value="Ribonuclease Inhibitor"/>
    <property type="match status" value="1"/>
</dbReference>
<evidence type="ECO:0000313" key="2">
    <source>
        <dbReference type="Proteomes" id="UP000265703"/>
    </source>
</evidence>
<proteinExistence type="predicted"/>
<keyword evidence="2" id="KW-1185">Reference proteome</keyword>
<dbReference type="Proteomes" id="UP000265703">
    <property type="component" value="Unassembled WGS sequence"/>
</dbReference>
<gene>
    <name evidence="1" type="ORF">C1645_875872</name>
</gene>
<organism evidence="1 2">
    <name type="scientific">Glomus cerebriforme</name>
    <dbReference type="NCBI Taxonomy" id="658196"/>
    <lineage>
        <taxon>Eukaryota</taxon>
        <taxon>Fungi</taxon>
        <taxon>Fungi incertae sedis</taxon>
        <taxon>Mucoromycota</taxon>
        <taxon>Glomeromycotina</taxon>
        <taxon>Glomeromycetes</taxon>
        <taxon>Glomerales</taxon>
        <taxon>Glomeraceae</taxon>
        <taxon>Glomus</taxon>
    </lineage>
</organism>
<sequence length="522" mass="62214">MLNKFPPEILQNIFQELVEHGNKTLKIQQQFYHDLYNCLFVNHYWFSNAIILLWQNTLRTFYKKNFITSKILINTYISSLSKESKEILYKENIIDSKQKSIITLCNYGSLLKNLNFTELYNKLIYWMLIMEEKQFDIEILEKIDPDMIVAYHANDIISERNRNLVYKELFKLFTTNSTNLKYQLKLRDNMKSIGIITNYSHLKNLSISLLLNLETLECHTNVPTKVYKDLSQLISTIDRMKIKFNNDKENEELINFISGLKKIKIMKIEIYQFNNYNYYSKIIENSLNITSNYQIVIPSNIYIPINFSMIFNKIIGLEIHDSINSIDIVKSWNEFEFLPFITKLKFSSNSLIEIDLELYSNIIKKTNKNLIELSISISDGFFHNSENLFNTISTYCPKLKTLDLKIKRKILFHIPLIFQSCMNLKKINLDIKDDKDITKLIYYIGKVIPKNLKYFFIYQDDVNWDIKCFNTFLNFCENNSIKNLLIKYKYKKSCGNRNEYKKIIWKFVNRGVLNRYSNIKKI</sequence>
<dbReference type="InterPro" id="IPR032675">
    <property type="entry name" value="LRR_dom_sf"/>
</dbReference>
<dbReference type="EMBL" id="QKYT01000171">
    <property type="protein sequence ID" value="RIA90780.1"/>
    <property type="molecule type" value="Genomic_DNA"/>
</dbReference>
<dbReference type="AlphaFoldDB" id="A0A397SX44"/>
<protein>
    <recommendedName>
        <fullName evidence="3">F-box domain-containing protein</fullName>
    </recommendedName>
</protein>